<feature type="compositionally biased region" description="Polar residues" evidence="9">
    <location>
        <begin position="17"/>
        <end position="38"/>
    </location>
</feature>
<evidence type="ECO:0000256" key="5">
    <source>
        <dbReference type="ARBA" id="ARBA00022723"/>
    </source>
</evidence>
<dbReference type="EMBL" id="VDMP01000026">
    <property type="protein sequence ID" value="TNM37518.1"/>
    <property type="molecule type" value="Genomic_DNA"/>
</dbReference>
<feature type="region of interest" description="Disordered" evidence="9">
    <location>
        <begin position="1"/>
        <end position="54"/>
    </location>
</feature>
<evidence type="ECO:0000256" key="4">
    <source>
        <dbReference type="ARBA" id="ARBA00012574"/>
    </source>
</evidence>
<comment type="cofactor">
    <cofactor evidence="2">
        <name>Mn(2+)</name>
        <dbReference type="ChEBI" id="CHEBI:29035"/>
    </cofactor>
</comment>
<evidence type="ECO:0000313" key="12">
    <source>
        <dbReference type="Proteomes" id="UP000313231"/>
    </source>
</evidence>
<dbReference type="Proteomes" id="UP000313231">
    <property type="component" value="Unassembled WGS sequence"/>
</dbReference>
<dbReference type="PROSITE" id="PS00491">
    <property type="entry name" value="PROLINE_PEPTIDASE"/>
    <property type="match status" value="1"/>
</dbReference>
<proteinExistence type="inferred from homology"/>
<dbReference type="SMART" id="SM01011">
    <property type="entry name" value="AMP_N"/>
    <property type="match status" value="1"/>
</dbReference>
<keyword evidence="12" id="KW-1185">Reference proteome</keyword>
<feature type="compositionally biased region" description="Basic and acidic residues" evidence="9">
    <location>
        <begin position="1"/>
        <end position="10"/>
    </location>
</feature>
<dbReference type="InterPro" id="IPR000994">
    <property type="entry name" value="Pept_M24"/>
</dbReference>
<dbReference type="InterPro" id="IPR052433">
    <property type="entry name" value="X-Pro_dipept-like"/>
</dbReference>
<dbReference type="OrthoDB" id="9806388at2"/>
<accession>A0A5C4VNW7</accession>
<protein>
    <recommendedName>
        <fullName evidence="4">Xaa-Pro aminopeptidase</fullName>
        <ecNumber evidence="4">3.4.11.9</ecNumber>
    </recommendedName>
</protein>
<evidence type="ECO:0000256" key="6">
    <source>
        <dbReference type="ARBA" id="ARBA00022801"/>
    </source>
</evidence>
<name>A0A5C4VNW7_9ACTN</name>
<evidence type="ECO:0000256" key="7">
    <source>
        <dbReference type="ARBA" id="ARBA00023211"/>
    </source>
</evidence>
<dbReference type="PANTHER" id="PTHR43226:SF4">
    <property type="entry name" value="XAA-PRO AMINOPEPTIDASE 3"/>
    <property type="match status" value="1"/>
</dbReference>
<keyword evidence="11" id="KW-0031">Aminopeptidase</keyword>
<keyword evidence="7" id="KW-0464">Manganese</keyword>
<dbReference type="GO" id="GO:0006508">
    <property type="term" value="P:proteolysis"/>
    <property type="evidence" value="ECO:0007669"/>
    <property type="project" value="TreeGrafter"/>
</dbReference>
<evidence type="ECO:0000256" key="1">
    <source>
        <dbReference type="ARBA" id="ARBA00001424"/>
    </source>
</evidence>
<dbReference type="GO" id="GO:0030145">
    <property type="term" value="F:manganese ion binding"/>
    <property type="evidence" value="ECO:0007669"/>
    <property type="project" value="InterPro"/>
</dbReference>
<dbReference type="SUPFAM" id="SSF53092">
    <property type="entry name" value="Creatinase/prolidase N-terminal domain"/>
    <property type="match status" value="1"/>
</dbReference>
<gene>
    <name evidence="11" type="ORF">FHP29_17050</name>
</gene>
<dbReference type="Pfam" id="PF00557">
    <property type="entry name" value="Peptidase_M24"/>
    <property type="match status" value="1"/>
</dbReference>
<organism evidence="11 12">
    <name type="scientific">Nocardioides albidus</name>
    <dbReference type="NCBI Taxonomy" id="1517589"/>
    <lineage>
        <taxon>Bacteria</taxon>
        <taxon>Bacillati</taxon>
        <taxon>Actinomycetota</taxon>
        <taxon>Actinomycetes</taxon>
        <taxon>Propionibacteriales</taxon>
        <taxon>Nocardioidaceae</taxon>
        <taxon>Nocardioides</taxon>
    </lineage>
</organism>
<dbReference type="SUPFAM" id="SSF55920">
    <property type="entry name" value="Creatinase/aminopeptidase"/>
    <property type="match status" value="1"/>
</dbReference>
<keyword evidence="5 8" id="KW-0479">Metal-binding</keyword>
<feature type="compositionally biased region" description="Basic and acidic residues" evidence="9">
    <location>
        <begin position="39"/>
        <end position="54"/>
    </location>
</feature>
<evidence type="ECO:0000256" key="2">
    <source>
        <dbReference type="ARBA" id="ARBA00001936"/>
    </source>
</evidence>
<dbReference type="AlphaFoldDB" id="A0A5C4VNW7"/>
<dbReference type="InterPro" id="IPR007865">
    <property type="entry name" value="Aminopep_P_N"/>
</dbReference>
<evidence type="ECO:0000313" key="11">
    <source>
        <dbReference type="EMBL" id="TNM37518.1"/>
    </source>
</evidence>
<keyword evidence="11" id="KW-0645">Protease</keyword>
<dbReference type="GO" id="GO:0070006">
    <property type="term" value="F:metalloaminopeptidase activity"/>
    <property type="evidence" value="ECO:0007669"/>
    <property type="project" value="InterPro"/>
</dbReference>
<dbReference type="CDD" id="cd01087">
    <property type="entry name" value="Prolidase"/>
    <property type="match status" value="1"/>
</dbReference>
<dbReference type="Gene3D" id="3.90.230.10">
    <property type="entry name" value="Creatinase/methionine aminopeptidase superfamily"/>
    <property type="match status" value="1"/>
</dbReference>
<evidence type="ECO:0000256" key="8">
    <source>
        <dbReference type="RuleBase" id="RU000590"/>
    </source>
</evidence>
<comment type="caution">
    <text evidence="11">The sequence shown here is derived from an EMBL/GenBank/DDBJ whole genome shotgun (WGS) entry which is preliminary data.</text>
</comment>
<sequence>MREPYPERVLRLRSRRTIGSVSADTPQTEPQTKSQTESQTERQTEPRTEQHDPVVPEAYAAFMRTGWDEREEDVARHPVADLAASRRARLAEAFPGERLVLPGGGYKVRAYDTDYRFRADTAHAYFSGNHTSDAVLVVEPDGSSVLYARPRSGRDTDEFFRDRQYGALWAGKRPSAGELEAALGLRVKHVDELAGDLARGAKTRVHRGVSPTVDALVGGDEGRDAELARVASEMRLVKDAWEIAELQAAVDATTLGFEDCVREWDRVIEHGERWLEGTFFRRARTMGNDLGYDSIVAGGPHATTLHWIENSGPIVPGQLVLCDMGVEGANLYTADVTRTLPVAGTFTPLQRDLYSLVLRSQDAAMAALRPGAHFLAGHEAAMEVLARGLDDLDLLPVSVDEALSPDSRVYARWTLHGVSHMLGMDVHDCGQAAPESYREAELVEGMVLTVEPGLYFQADDLLVPEELRGIGIRIEDDVVVTADGIESLSAALPRTPDAIEEWMATLRG</sequence>
<feature type="domain" description="Aminopeptidase P N-terminal" evidence="10">
    <location>
        <begin position="78"/>
        <end position="214"/>
    </location>
</feature>
<keyword evidence="6" id="KW-0378">Hydrolase</keyword>
<dbReference type="InterPro" id="IPR001131">
    <property type="entry name" value="Peptidase_M24B_aminopep-P_CS"/>
</dbReference>
<dbReference type="EC" id="3.4.11.9" evidence="4"/>
<dbReference type="PANTHER" id="PTHR43226">
    <property type="entry name" value="XAA-PRO AMINOPEPTIDASE 3"/>
    <property type="match status" value="1"/>
</dbReference>
<reference evidence="11 12" key="1">
    <citation type="journal article" date="2016" name="Int. J. Syst. Evol. Microbiol.">
        <title>Nocardioides albidus sp. nov., an actinobacterium isolated from garden soil.</title>
        <authorList>
            <person name="Singh H."/>
            <person name="Du J."/>
            <person name="Trinh H."/>
            <person name="Won K."/>
            <person name="Yang J.E."/>
            <person name="Yin C."/>
            <person name="Kook M."/>
            <person name="Yi T.H."/>
        </authorList>
    </citation>
    <scope>NUCLEOTIDE SEQUENCE [LARGE SCALE GENOMIC DNA]</scope>
    <source>
        <strain evidence="11 12">CCTCC AB 2015297</strain>
    </source>
</reference>
<dbReference type="InterPro" id="IPR036005">
    <property type="entry name" value="Creatinase/aminopeptidase-like"/>
</dbReference>
<dbReference type="GO" id="GO:0005829">
    <property type="term" value="C:cytosol"/>
    <property type="evidence" value="ECO:0007669"/>
    <property type="project" value="TreeGrafter"/>
</dbReference>
<dbReference type="InterPro" id="IPR029149">
    <property type="entry name" value="Creatin/AminoP/Spt16_N"/>
</dbReference>
<evidence type="ECO:0000256" key="9">
    <source>
        <dbReference type="SAM" id="MobiDB-lite"/>
    </source>
</evidence>
<comment type="similarity">
    <text evidence="3 8">Belongs to the peptidase M24B family.</text>
</comment>
<dbReference type="Gene3D" id="3.40.350.10">
    <property type="entry name" value="Creatinase/prolidase N-terminal domain"/>
    <property type="match status" value="1"/>
</dbReference>
<evidence type="ECO:0000259" key="10">
    <source>
        <dbReference type="SMART" id="SM01011"/>
    </source>
</evidence>
<dbReference type="Pfam" id="PF05195">
    <property type="entry name" value="AMP_N"/>
    <property type="match status" value="1"/>
</dbReference>
<evidence type="ECO:0000256" key="3">
    <source>
        <dbReference type="ARBA" id="ARBA00008766"/>
    </source>
</evidence>
<comment type="catalytic activity">
    <reaction evidence="1">
        <text>Release of any N-terminal amino acid, including proline, that is linked to proline, even from a dipeptide or tripeptide.</text>
        <dbReference type="EC" id="3.4.11.9"/>
    </reaction>
</comment>